<gene>
    <name evidence="1" type="ORF">EJQ19_14685</name>
</gene>
<dbReference type="AlphaFoldDB" id="A0A430JDC1"/>
<dbReference type="Proteomes" id="UP000276128">
    <property type="component" value="Unassembled WGS sequence"/>
</dbReference>
<reference evidence="1 2" key="1">
    <citation type="submission" date="2018-12" db="EMBL/GenBank/DDBJ databases">
        <title>Bacillus ochoae sp. nov., Paenibacillus whitsoniae sp. nov., Paenibacillus spiritus sp. nov. Isolated from the Mars Exploration Rover during spacecraft assembly.</title>
        <authorList>
            <person name="Seuylemezian A."/>
            <person name="Vaishampayan P."/>
        </authorList>
    </citation>
    <scope>NUCLEOTIDE SEQUENCE [LARGE SCALE GENOMIC DNA]</scope>
    <source>
        <strain evidence="1 2">MER 54</strain>
    </source>
</reference>
<comment type="caution">
    <text evidence="1">The sequence shown here is derived from an EMBL/GenBank/DDBJ whole genome shotgun (WGS) entry which is preliminary data.</text>
</comment>
<name>A0A430JDC1_9BACL</name>
<accession>A0A430JDC1</accession>
<dbReference type="RefSeq" id="WP_126141984.1">
    <property type="nucleotide sequence ID" value="NZ_RXHU01000041.1"/>
</dbReference>
<sequence length="92" mass="10186">MELLTQLKAPKRPPSAMSRQAANYAQSVQWAAENGITSSVSADEFAPAAKMLCVLMHTFSPDKHGFNTPSRLRVKGLLLFFDMDKRRVASAF</sequence>
<dbReference type="EMBL" id="RXHU01000041">
    <property type="protein sequence ID" value="RTE09009.1"/>
    <property type="molecule type" value="Genomic_DNA"/>
</dbReference>
<evidence type="ECO:0000313" key="1">
    <source>
        <dbReference type="EMBL" id="RTE09009.1"/>
    </source>
</evidence>
<proteinExistence type="predicted"/>
<protein>
    <submittedName>
        <fullName evidence="1">Uncharacterized protein</fullName>
    </submittedName>
</protein>
<organism evidence="1 2">
    <name type="scientific">Paenibacillus whitsoniae</name>
    <dbReference type="NCBI Taxonomy" id="2496558"/>
    <lineage>
        <taxon>Bacteria</taxon>
        <taxon>Bacillati</taxon>
        <taxon>Bacillota</taxon>
        <taxon>Bacilli</taxon>
        <taxon>Bacillales</taxon>
        <taxon>Paenibacillaceae</taxon>
        <taxon>Paenibacillus</taxon>
    </lineage>
</organism>
<evidence type="ECO:0000313" key="2">
    <source>
        <dbReference type="Proteomes" id="UP000276128"/>
    </source>
</evidence>
<keyword evidence="2" id="KW-1185">Reference proteome</keyword>